<organism evidence="2 3">
    <name type="scientific">Forsythia ovata</name>
    <dbReference type="NCBI Taxonomy" id="205694"/>
    <lineage>
        <taxon>Eukaryota</taxon>
        <taxon>Viridiplantae</taxon>
        <taxon>Streptophyta</taxon>
        <taxon>Embryophyta</taxon>
        <taxon>Tracheophyta</taxon>
        <taxon>Spermatophyta</taxon>
        <taxon>Magnoliopsida</taxon>
        <taxon>eudicotyledons</taxon>
        <taxon>Gunneridae</taxon>
        <taxon>Pentapetalae</taxon>
        <taxon>asterids</taxon>
        <taxon>lamiids</taxon>
        <taxon>Lamiales</taxon>
        <taxon>Oleaceae</taxon>
        <taxon>Forsythieae</taxon>
        <taxon>Forsythia</taxon>
    </lineage>
</organism>
<evidence type="ECO:0000256" key="1">
    <source>
        <dbReference type="SAM" id="MobiDB-lite"/>
    </source>
</evidence>
<dbReference type="AlphaFoldDB" id="A0ABD1SQT6"/>
<keyword evidence="3" id="KW-1185">Reference proteome</keyword>
<gene>
    <name evidence="2" type="ORF">Fot_36709</name>
</gene>
<dbReference type="EMBL" id="JBFOLJ010000010">
    <property type="protein sequence ID" value="KAL2502861.1"/>
    <property type="molecule type" value="Genomic_DNA"/>
</dbReference>
<accession>A0ABD1SQT6</accession>
<name>A0ABD1SQT6_9LAMI</name>
<evidence type="ECO:0000313" key="3">
    <source>
        <dbReference type="Proteomes" id="UP001604277"/>
    </source>
</evidence>
<dbReference type="Proteomes" id="UP001604277">
    <property type="component" value="Unassembled WGS sequence"/>
</dbReference>
<reference evidence="3" key="1">
    <citation type="submission" date="2024-07" db="EMBL/GenBank/DDBJ databases">
        <title>Two chromosome-level genome assemblies of Korean endemic species Abeliophyllum distichum and Forsythia ovata (Oleaceae).</title>
        <authorList>
            <person name="Jang H."/>
        </authorList>
    </citation>
    <scope>NUCLEOTIDE SEQUENCE [LARGE SCALE GENOMIC DNA]</scope>
</reference>
<proteinExistence type="predicted"/>
<sequence length="105" mass="11715">MASHDSSGHPYYHPFAPPAPDLDDPQVVHPYHSPPSYSPYAPHRPPSNYNYQFIRVESDSTTWVWALPVHSPPPPAIQLQFVSTRNPPKCDAQIPDGGQESKTNT</sequence>
<evidence type="ECO:0000313" key="2">
    <source>
        <dbReference type="EMBL" id="KAL2502861.1"/>
    </source>
</evidence>
<comment type="caution">
    <text evidence="2">The sequence shown here is derived from an EMBL/GenBank/DDBJ whole genome shotgun (WGS) entry which is preliminary data.</text>
</comment>
<feature type="region of interest" description="Disordered" evidence="1">
    <location>
        <begin position="85"/>
        <end position="105"/>
    </location>
</feature>
<feature type="compositionally biased region" description="Pro residues" evidence="1">
    <location>
        <begin position="32"/>
        <end position="43"/>
    </location>
</feature>
<protein>
    <submittedName>
        <fullName evidence="2">Uncharacterized protein</fullName>
    </submittedName>
</protein>
<feature type="region of interest" description="Disordered" evidence="1">
    <location>
        <begin position="1"/>
        <end position="43"/>
    </location>
</feature>